<dbReference type="EMBL" id="JAPDRK010000021">
    <property type="protein sequence ID" value="KAJ9603545.1"/>
    <property type="molecule type" value="Genomic_DNA"/>
</dbReference>
<name>A0AA39CCS9_9EURO</name>
<feature type="region of interest" description="Disordered" evidence="1">
    <location>
        <begin position="137"/>
        <end position="181"/>
    </location>
</feature>
<dbReference type="AlphaFoldDB" id="A0AA39CCS9"/>
<protein>
    <submittedName>
        <fullName evidence="2">Uncharacterized protein</fullName>
    </submittedName>
</protein>
<keyword evidence="3" id="KW-1185">Reference proteome</keyword>
<evidence type="ECO:0000313" key="2">
    <source>
        <dbReference type="EMBL" id="KAJ9603545.1"/>
    </source>
</evidence>
<comment type="caution">
    <text evidence="2">The sequence shown here is derived from an EMBL/GenBank/DDBJ whole genome shotgun (WGS) entry which is preliminary data.</text>
</comment>
<gene>
    <name evidence="2" type="ORF">H2200_011731</name>
</gene>
<evidence type="ECO:0000313" key="3">
    <source>
        <dbReference type="Proteomes" id="UP001172673"/>
    </source>
</evidence>
<reference evidence="2" key="1">
    <citation type="submission" date="2022-10" db="EMBL/GenBank/DDBJ databases">
        <title>Culturing micro-colonial fungi from biological soil crusts in the Mojave desert and describing Neophaeococcomyces mojavensis, and introducing the new genera and species Taxawa tesnikishii.</title>
        <authorList>
            <person name="Kurbessoian T."/>
            <person name="Stajich J.E."/>
        </authorList>
    </citation>
    <scope>NUCLEOTIDE SEQUENCE</scope>
    <source>
        <strain evidence="2">TK_41</strain>
    </source>
</reference>
<organism evidence="2 3">
    <name type="scientific">Cladophialophora chaetospira</name>
    <dbReference type="NCBI Taxonomy" id="386627"/>
    <lineage>
        <taxon>Eukaryota</taxon>
        <taxon>Fungi</taxon>
        <taxon>Dikarya</taxon>
        <taxon>Ascomycota</taxon>
        <taxon>Pezizomycotina</taxon>
        <taxon>Eurotiomycetes</taxon>
        <taxon>Chaetothyriomycetidae</taxon>
        <taxon>Chaetothyriales</taxon>
        <taxon>Herpotrichiellaceae</taxon>
        <taxon>Cladophialophora</taxon>
    </lineage>
</organism>
<evidence type="ECO:0000256" key="1">
    <source>
        <dbReference type="SAM" id="MobiDB-lite"/>
    </source>
</evidence>
<dbReference type="Proteomes" id="UP001172673">
    <property type="component" value="Unassembled WGS sequence"/>
</dbReference>
<accession>A0AA39CCS9</accession>
<proteinExistence type="predicted"/>
<sequence>MEALLAAAAAAASPTGPTGKTSTPVYTNIADMNLDHRPGVGIGFMTARDDGACARTRNYKTTYLNEEILLNGVRKLAACNITLIRVGMMTVVKLPPALPPYVSLRGLMRNAEAAYTYSTWTTKESRKGHELSRVCVSDEDDELDSVPRNSYNPLTEPLTKSEDPWMTEEEEPMTRNQRLPSPTERQEMLMEMTTRRNNYETARRKLKGRTQLYEAAKANHHDWFAAYQASPQGQAIYERMAQHEKDARHMSIEWHTQPWEHATKEKIDLIADGDDYQKWRDSQKDQRKSEVSKSLL</sequence>